<dbReference type="PANTHER" id="PTHR43782:SF3">
    <property type="entry name" value="ARGINASE"/>
    <property type="match status" value="1"/>
</dbReference>
<evidence type="ECO:0000313" key="6">
    <source>
        <dbReference type="Proteomes" id="UP000283458"/>
    </source>
</evidence>
<dbReference type="Gene3D" id="3.40.800.10">
    <property type="entry name" value="Ureohydrolase domain"/>
    <property type="match status" value="1"/>
</dbReference>
<dbReference type="SUPFAM" id="SSF52768">
    <property type="entry name" value="Arginase/deacetylase"/>
    <property type="match status" value="1"/>
</dbReference>
<sequence>MTTASLTIFRGRSGDRNPRAMAGAERLGSDLARRLGRTITAIGAAEPPIPGLWDVQLAAARPALRGLADAVALALTEPSPTVTVMGRCAAALATLPVIARQRPDACVVWFDAHGDVNTPGASDSGYLGGLVVSAACGLWDSGLGAGLALGKIVLVAARDLDPAEWALIESGALRHVPVGPDLAARLAEAVAGRPVYIHLDVDALDAGLVPSEYQVADGLSFADLRAACAVLAERSIIGLEITEFEESWPDGRPGETGPLIDALDPLLRVLTAP</sequence>
<dbReference type="GO" id="GO:0030145">
    <property type="term" value="F:manganese ion binding"/>
    <property type="evidence" value="ECO:0007669"/>
    <property type="project" value="TreeGrafter"/>
</dbReference>
<gene>
    <name evidence="5" type="ORF">D3877_12610</name>
</gene>
<dbReference type="GO" id="GO:0004053">
    <property type="term" value="F:arginase activity"/>
    <property type="evidence" value="ECO:0007669"/>
    <property type="project" value="TreeGrafter"/>
</dbReference>
<keyword evidence="2" id="KW-0378">Hydrolase</keyword>
<dbReference type="RefSeq" id="WP_119831152.1">
    <property type="nucleotide sequence ID" value="NZ_QYUL01000002.1"/>
</dbReference>
<protein>
    <submittedName>
        <fullName evidence="5">Arginase family protein</fullName>
    </submittedName>
</protein>
<dbReference type="InterPro" id="IPR023696">
    <property type="entry name" value="Ureohydrolase_dom_sf"/>
</dbReference>
<comment type="similarity">
    <text evidence="4">Belongs to the arginase family.</text>
</comment>
<reference evidence="5 6" key="1">
    <citation type="submission" date="2018-09" db="EMBL/GenBank/DDBJ databases">
        <authorList>
            <person name="Zhu H."/>
        </authorList>
    </citation>
    <scope>NUCLEOTIDE SEQUENCE [LARGE SCALE GENOMIC DNA]</scope>
    <source>
        <strain evidence="5 6">K2W22B-5</strain>
    </source>
</reference>
<proteinExistence type="inferred from homology"/>
<dbReference type="GO" id="GO:0005829">
    <property type="term" value="C:cytosol"/>
    <property type="evidence" value="ECO:0007669"/>
    <property type="project" value="TreeGrafter"/>
</dbReference>
<dbReference type="PROSITE" id="PS51409">
    <property type="entry name" value="ARGINASE_2"/>
    <property type="match status" value="1"/>
</dbReference>
<dbReference type="EMBL" id="QYUL01000002">
    <property type="protein sequence ID" value="RJF81063.1"/>
    <property type="molecule type" value="Genomic_DNA"/>
</dbReference>
<dbReference type="CDD" id="cd09999">
    <property type="entry name" value="Arginase-like_1"/>
    <property type="match status" value="1"/>
</dbReference>
<keyword evidence="6" id="KW-1185">Reference proteome</keyword>
<keyword evidence="1" id="KW-0479">Metal-binding</keyword>
<evidence type="ECO:0000256" key="4">
    <source>
        <dbReference type="PROSITE-ProRule" id="PRU00742"/>
    </source>
</evidence>
<accession>A0A418VV94</accession>
<dbReference type="Proteomes" id="UP000283458">
    <property type="component" value="Unassembled WGS sequence"/>
</dbReference>
<keyword evidence="3" id="KW-0464">Manganese</keyword>
<dbReference type="PANTHER" id="PTHR43782">
    <property type="entry name" value="ARGINASE"/>
    <property type="match status" value="1"/>
</dbReference>
<dbReference type="Pfam" id="PF00491">
    <property type="entry name" value="Arginase"/>
    <property type="match status" value="1"/>
</dbReference>
<evidence type="ECO:0000313" key="5">
    <source>
        <dbReference type="EMBL" id="RJF81063.1"/>
    </source>
</evidence>
<dbReference type="InterPro" id="IPR006035">
    <property type="entry name" value="Ureohydrolase"/>
</dbReference>
<evidence type="ECO:0000256" key="1">
    <source>
        <dbReference type="ARBA" id="ARBA00022723"/>
    </source>
</evidence>
<evidence type="ECO:0000256" key="2">
    <source>
        <dbReference type="ARBA" id="ARBA00022801"/>
    </source>
</evidence>
<organism evidence="5 6">
    <name type="scientific">Azospirillum cavernae</name>
    <dbReference type="NCBI Taxonomy" id="2320860"/>
    <lineage>
        <taxon>Bacteria</taxon>
        <taxon>Pseudomonadati</taxon>
        <taxon>Pseudomonadota</taxon>
        <taxon>Alphaproteobacteria</taxon>
        <taxon>Rhodospirillales</taxon>
        <taxon>Azospirillaceae</taxon>
        <taxon>Azospirillum</taxon>
    </lineage>
</organism>
<dbReference type="AlphaFoldDB" id="A0A418VV94"/>
<evidence type="ECO:0000256" key="3">
    <source>
        <dbReference type="ARBA" id="ARBA00023211"/>
    </source>
</evidence>
<comment type="caution">
    <text evidence="5">The sequence shown here is derived from an EMBL/GenBank/DDBJ whole genome shotgun (WGS) entry which is preliminary data.</text>
</comment>
<name>A0A418VV94_9PROT</name>
<dbReference type="OrthoDB" id="9788689at2"/>